<protein>
    <submittedName>
        <fullName evidence="2">Uncharacterized protein</fullName>
    </submittedName>
</protein>
<evidence type="ECO:0000313" key="2">
    <source>
        <dbReference type="EMBL" id="KAK8075654.1"/>
    </source>
</evidence>
<name>A0ABR1VWP6_9PEZI</name>
<organism evidence="2 3">
    <name type="scientific">Apiospora hydei</name>
    <dbReference type="NCBI Taxonomy" id="1337664"/>
    <lineage>
        <taxon>Eukaryota</taxon>
        <taxon>Fungi</taxon>
        <taxon>Dikarya</taxon>
        <taxon>Ascomycota</taxon>
        <taxon>Pezizomycotina</taxon>
        <taxon>Sordariomycetes</taxon>
        <taxon>Xylariomycetidae</taxon>
        <taxon>Amphisphaeriales</taxon>
        <taxon>Apiosporaceae</taxon>
        <taxon>Apiospora</taxon>
    </lineage>
</organism>
<sequence>MFSNGEDEGKLRGYKPPYGGFGAEEELPNYCSYCSKGEKFDPKDEKFDPKDATDSPGWSKASELSFEALREFFVPLLFHWSQRGLLEHNDWKVLFRFHEIAVDRLDKVRLEAIKELDYNAEANTRHEKLKVYREFLEFILLELLRIMDVLHNPQDSRIKKPHYSTLKWMEDIPGSGNILKQIDGMGSAGPRHLATISEIP</sequence>
<dbReference type="RefSeq" id="XP_066666594.1">
    <property type="nucleotide sequence ID" value="XM_066814632.1"/>
</dbReference>
<evidence type="ECO:0000256" key="1">
    <source>
        <dbReference type="SAM" id="MobiDB-lite"/>
    </source>
</evidence>
<accession>A0ABR1VWP6</accession>
<feature type="region of interest" description="Disordered" evidence="1">
    <location>
        <begin position="39"/>
        <end position="58"/>
    </location>
</feature>
<reference evidence="2 3" key="1">
    <citation type="submission" date="2023-01" db="EMBL/GenBank/DDBJ databases">
        <title>Analysis of 21 Apiospora genomes using comparative genomics revels a genus with tremendous synthesis potential of carbohydrate active enzymes and secondary metabolites.</title>
        <authorList>
            <person name="Sorensen T."/>
        </authorList>
    </citation>
    <scope>NUCLEOTIDE SEQUENCE [LARGE SCALE GENOMIC DNA]</scope>
    <source>
        <strain evidence="2 3">CBS 114990</strain>
    </source>
</reference>
<keyword evidence="3" id="KW-1185">Reference proteome</keyword>
<gene>
    <name evidence="2" type="ORF">PG997_010317</name>
</gene>
<proteinExistence type="predicted"/>
<dbReference type="EMBL" id="JAQQWN010000007">
    <property type="protein sequence ID" value="KAK8075654.1"/>
    <property type="molecule type" value="Genomic_DNA"/>
</dbReference>
<dbReference type="GeneID" id="92047692"/>
<feature type="compositionally biased region" description="Basic and acidic residues" evidence="1">
    <location>
        <begin position="39"/>
        <end position="53"/>
    </location>
</feature>
<dbReference type="Proteomes" id="UP001433268">
    <property type="component" value="Unassembled WGS sequence"/>
</dbReference>
<comment type="caution">
    <text evidence="2">The sequence shown here is derived from an EMBL/GenBank/DDBJ whole genome shotgun (WGS) entry which is preliminary data.</text>
</comment>
<evidence type="ECO:0000313" key="3">
    <source>
        <dbReference type="Proteomes" id="UP001433268"/>
    </source>
</evidence>